<sequence>MEERRDCQAEARRKEAGDGKGVAVEACGGWSVVGHWYNGVHTLTENGRWWRNGAIVTDRQGQSSLSLWWGYWVKTLPWFSLRPRQMAPAVFIVALLPRDIV</sequence>
<proteinExistence type="predicted"/>
<dbReference type="Gramene" id="OBART05G07590.1">
    <property type="protein sequence ID" value="OBART05G07590.1"/>
    <property type="gene ID" value="OBART05G07590"/>
</dbReference>
<dbReference type="AlphaFoldDB" id="A0A0D3G4M1"/>
<protein>
    <submittedName>
        <fullName evidence="1">Uncharacterized protein</fullName>
    </submittedName>
</protein>
<accession>A0A0D3G4M1</accession>
<dbReference type="EnsemblPlants" id="OBART05G07570.1">
    <property type="protein sequence ID" value="OBART05G07570.1"/>
    <property type="gene ID" value="OBART05G07570"/>
</dbReference>
<dbReference type="EnsemblPlants" id="OBART05G07590.1">
    <property type="protein sequence ID" value="OBART05G07590.1"/>
    <property type="gene ID" value="OBART05G07590"/>
</dbReference>
<evidence type="ECO:0000313" key="1">
    <source>
        <dbReference type="EnsemblPlants" id="OBART05G07590.1"/>
    </source>
</evidence>
<keyword evidence="2" id="KW-1185">Reference proteome</keyword>
<name>A0A0D3G4M1_9ORYZ</name>
<reference evidence="1" key="1">
    <citation type="journal article" date="2009" name="Rice">
        <title>De Novo Next Generation Sequencing of Plant Genomes.</title>
        <authorList>
            <person name="Rounsley S."/>
            <person name="Marri P.R."/>
            <person name="Yu Y."/>
            <person name="He R."/>
            <person name="Sisneros N."/>
            <person name="Goicoechea J.L."/>
            <person name="Lee S.J."/>
            <person name="Angelova A."/>
            <person name="Kudrna D."/>
            <person name="Luo M."/>
            <person name="Affourtit J."/>
            <person name="Desany B."/>
            <person name="Knight J."/>
            <person name="Niazi F."/>
            <person name="Egholm M."/>
            <person name="Wing R.A."/>
        </authorList>
    </citation>
    <scope>NUCLEOTIDE SEQUENCE [LARGE SCALE GENOMIC DNA]</scope>
    <source>
        <strain evidence="1">IRGC 105608</strain>
    </source>
</reference>
<dbReference type="Proteomes" id="UP000026960">
    <property type="component" value="Chromosome 5"/>
</dbReference>
<reference evidence="1" key="2">
    <citation type="submission" date="2015-03" db="UniProtKB">
        <authorList>
            <consortium name="EnsemblPlants"/>
        </authorList>
    </citation>
    <scope>IDENTIFICATION</scope>
</reference>
<organism evidence="1">
    <name type="scientific">Oryza barthii</name>
    <dbReference type="NCBI Taxonomy" id="65489"/>
    <lineage>
        <taxon>Eukaryota</taxon>
        <taxon>Viridiplantae</taxon>
        <taxon>Streptophyta</taxon>
        <taxon>Embryophyta</taxon>
        <taxon>Tracheophyta</taxon>
        <taxon>Spermatophyta</taxon>
        <taxon>Magnoliopsida</taxon>
        <taxon>Liliopsida</taxon>
        <taxon>Poales</taxon>
        <taxon>Poaceae</taxon>
        <taxon>BOP clade</taxon>
        <taxon>Oryzoideae</taxon>
        <taxon>Oryzeae</taxon>
        <taxon>Oryzinae</taxon>
        <taxon>Oryza</taxon>
    </lineage>
</organism>
<dbReference type="HOGENOM" id="CLU_2296008_0_0_1"/>
<dbReference type="Gramene" id="OBART05G07570.1">
    <property type="protein sequence ID" value="OBART05G07570.1"/>
    <property type="gene ID" value="OBART05G07570"/>
</dbReference>
<dbReference type="PaxDb" id="65489-OBART05G07570.1"/>
<evidence type="ECO:0000313" key="2">
    <source>
        <dbReference type="Proteomes" id="UP000026960"/>
    </source>
</evidence>